<evidence type="ECO:0000256" key="8">
    <source>
        <dbReference type="ARBA" id="ARBA00022927"/>
    </source>
</evidence>
<evidence type="ECO:0000256" key="7">
    <source>
        <dbReference type="ARBA" id="ARBA00022892"/>
    </source>
</evidence>
<dbReference type="EMBL" id="UYRR01031040">
    <property type="protein sequence ID" value="VDK44334.1"/>
    <property type="molecule type" value="Genomic_DNA"/>
</dbReference>
<keyword evidence="4" id="KW-0853">WD repeat</keyword>
<dbReference type="InterPro" id="IPR036322">
    <property type="entry name" value="WD40_repeat_dom_sf"/>
</dbReference>
<feature type="region of interest" description="Disordered" evidence="9">
    <location>
        <begin position="981"/>
        <end position="1001"/>
    </location>
</feature>
<keyword evidence="5" id="KW-0677">Repeat</keyword>
<dbReference type="SMART" id="SM00320">
    <property type="entry name" value="WD40"/>
    <property type="match status" value="5"/>
</dbReference>
<dbReference type="GO" id="GO:0030127">
    <property type="term" value="C:COPII vesicle coat"/>
    <property type="evidence" value="ECO:0007669"/>
    <property type="project" value="TreeGrafter"/>
</dbReference>
<dbReference type="Proteomes" id="UP000267096">
    <property type="component" value="Unassembled WGS sequence"/>
</dbReference>
<feature type="compositionally biased region" description="Pro residues" evidence="9">
    <location>
        <begin position="981"/>
        <end position="993"/>
    </location>
</feature>
<evidence type="ECO:0000256" key="1">
    <source>
        <dbReference type="ARBA" id="ARBA00004240"/>
    </source>
</evidence>
<keyword evidence="6" id="KW-0256">Endoplasmic reticulum</keyword>
<evidence type="ECO:0000256" key="3">
    <source>
        <dbReference type="ARBA" id="ARBA00022448"/>
    </source>
</evidence>
<dbReference type="InterPro" id="IPR040251">
    <property type="entry name" value="SEC31-like"/>
</dbReference>
<dbReference type="GO" id="GO:0070971">
    <property type="term" value="C:endoplasmic reticulum exit site"/>
    <property type="evidence" value="ECO:0007669"/>
    <property type="project" value="TreeGrafter"/>
</dbReference>
<name>A0A158PNC3_ANISI</name>
<evidence type="ECO:0000313" key="10">
    <source>
        <dbReference type="EMBL" id="VDK44334.1"/>
    </source>
</evidence>
<evidence type="ECO:0000256" key="5">
    <source>
        <dbReference type="ARBA" id="ARBA00022737"/>
    </source>
</evidence>
<comment type="similarity">
    <text evidence="2">Belongs to the WD repeat SEC31 family.</text>
</comment>
<dbReference type="GO" id="GO:0090110">
    <property type="term" value="P:COPII-coated vesicle cargo loading"/>
    <property type="evidence" value="ECO:0007669"/>
    <property type="project" value="TreeGrafter"/>
</dbReference>
<evidence type="ECO:0000313" key="11">
    <source>
        <dbReference type="Proteomes" id="UP000267096"/>
    </source>
</evidence>
<evidence type="ECO:0000256" key="6">
    <source>
        <dbReference type="ARBA" id="ARBA00022824"/>
    </source>
</evidence>
<dbReference type="PANTHER" id="PTHR13923">
    <property type="entry name" value="SEC31-RELATED PROTEIN"/>
    <property type="match status" value="1"/>
</dbReference>
<comment type="subcellular location">
    <subcellularLocation>
        <location evidence="1">Endoplasmic reticulum</location>
    </subcellularLocation>
</comment>
<evidence type="ECO:0000256" key="2">
    <source>
        <dbReference type="ARBA" id="ARBA00009358"/>
    </source>
</evidence>
<protein>
    <submittedName>
        <fullName evidence="12">WD_REPEATS_REGION domain-containing protein</fullName>
    </submittedName>
</protein>
<accession>A0A158PNC3</accession>
<dbReference type="InterPro" id="IPR001680">
    <property type="entry name" value="WD40_rpt"/>
</dbReference>
<keyword evidence="11" id="KW-1185">Reference proteome</keyword>
<dbReference type="Gene3D" id="1.25.40.1030">
    <property type="match status" value="1"/>
</dbReference>
<dbReference type="AlphaFoldDB" id="A0A158PNC3"/>
<feature type="compositionally biased region" description="Low complexity" evidence="9">
    <location>
        <begin position="905"/>
        <end position="922"/>
    </location>
</feature>
<dbReference type="Gene3D" id="2.130.10.10">
    <property type="entry name" value="YVTN repeat-like/Quinoprotein amine dehydrogenase"/>
    <property type="match status" value="1"/>
</dbReference>
<evidence type="ECO:0000256" key="9">
    <source>
        <dbReference type="SAM" id="MobiDB-lite"/>
    </source>
</evidence>
<keyword evidence="3" id="KW-0813">Transport</keyword>
<reference evidence="12" key="1">
    <citation type="submission" date="2016-04" db="UniProtKB">
        <authorList>
            <consortium name="WormBaseParasite"/>
        </authorList>
    </citation>
    <scope>IDENTIFICATION</scope>
</reference>
<feature type="compositionally biased region" description="Low complexity" evidence="9">
    <location>
        <begin position="948"/>
        <end position="963"/>
    </location>
</feature>
<dbReference type="GO" id="GO:0005198">
    <property type="term" value="F:structural molecule activity"/>
    <property type="evidence" value="ECO:0007669"/>
    <property type="project" value="TreeGrafter"/>
</dbReference>
<evidence type="ECO:0000313" key="12">
    <source>
        <dbReference type="WBParaSite" id="ASIM_0001153401-mRNA-1"/>
    </source>
</evidence>
<dbReference type="WBParaSite" id="ASIM_0001153401-mRNA-1">
    <property type="protein sequence ID" value="ASIM_0001153401-mRNA-1"/>
    <property type="gene ID" value="ASIM_0001153401"/>
</dbReference>
<dbReference type="GO" id="GO:0007029">
    <property type="term" value="P:endoplasmic reticulum organization"/>
    <property type="evidence" value="ECO:0007669"/>
    <property type="project" value="TreeGrafter"/>
</dbReference>
<dbReference type="GO" id="GO:0015031">
    <property type="term" value="P:protein transport"/>
    <property type="evidence" value="ECO:0007669"/>
    <property type="project" value="UniProtKB-KW"/>
</dbReference>
<dbReference type="OrthoDB" id="542917at2759"/>
<dbReference type="InterPro" id="IPR015943">
    <property type="entry name" value="WD40/YVTN_repeat-like_dom_sf"/>
</dbReference>
<gene>
    <name evidence="10" type="ORF">ASIM_LOCUS11092</name>
</gene>
<keyword evidence="7" id="KW-0931">ER-Golgi transport</keyword>
<proteinExistence type="inferred from homology"/>
<evidence type="ECO:0000256" key="4">
    <source>
        <dbReference type="ARBA" id="ARBA00022574"/>
    </source>
</evidence>
<sequence length="1220" mass="135202">MNRRRLYEKGGVFAWVGNPGDDNQGLAVAEAAQQIDLSTDITHSFFDFISTKEIIHGKNQAAGRLKPSHSFDVDFKSVSLLIYCSCSVKRCFLSAVSFRLNSVGWSSLKTDEHPAGLLIGGGESGIVYVFDAASLIRGEKLNRVGDTRYHQGHVSSIDVNRANNKWVCSGGGYGSVLIWDMNSPLNPMSPGTSNYNNQIKCVQWNHFAEHILASLSNERCSIWDLRKPGSPILDVADIGNGVDWSVMRWNPNPANGNTLCLASQSDSLPILQKWDLRYASEPVLTYQLHSSVCRGVFGMDWSTYDSEILATLGRDEQILFQNPNNGQLIGRDVVKGTFHECLSHLSVSFLGLIFEGWPRHFSWNPSNPNLFAVSFFDRPIEIHSLTPFATDETQVCETKSDEFQLSVIPAWMRRGSCGAQFSYGSKLCTFEVQSDPATNTSSSVVFIKKIEQDESVEKRIEALQTAIDTNQLSIYCEWCAQQADNADEKVIWDILSKHSLNASRTEYLRLISNDAQKDSQVGEDLNELISQMDSCHMSPENDSEEENDTQNLLDDSEVFVNEQKPSQQWPNRNMTQMSLKESTPDDDSFLAMLSNDEPRKSVADAILKRDWTLALLLAHTNSDQDAVRFIARKLYEDPNSSFRIRLVALMAAGMWEHLLYSWEIVDWKKILLLILAQAPSHKIRSLCNRLCDRMLMENSAEYLLDAAIPAIICGDIEALMDATRSLKLDQRIALALILRHSLGSLSRVSFVGGGSSRTVSAGPKFQSTLEEYVKGIAEKGFIEAAWKMIEPIDNAECNEGLKALRYTLYNVIGSAFAMNQQRSLIPIDPYAKIREEYSKLNAVYQQPSSAPANRRLMPLAQQPSFMQPTTLPKFPQQPSTYPPQQTPLQNAAGLSSPYGAPQTLSNSYSSYPPSYSVQQPQSMMYPSPNQPPPIPGHPASAISNGYIPSPSMPQQSPSSCYQSNMCSPPYAQSTCIPPPNPSYPAAPSNPPMGPYGSLPTSAATARIRTISTASQSSTTAEGTSRQVVVGSPMARRMSTSSGWNDPPVIAAKKNEPHSAQIADIHFKMVPLNEGMPYGVNQLTATTNQQNVAPSETLNNSTQQPLASYTLSEADNYLITTIQNLIATIRQYNKTTIVTHKMSDVEHKVSTELIPRLARNNFCQETLSQLYRMAASMNTTDFRTCQQICTELVRGNDFVELSSVIPALKTLSSTALQLYGH</sequence>
<organism evidence="12">
    <name type="scientific">Anisakis simplex</name>
    <name type="common">Herring worm</name>
    <dbReference type="NCBI Taxonomy" id="6269"/>
    <lineage>
        <taxon>Eukaryota</taxon>
        <taxon>Metazoa</taxon>
        <taxon>Ecdysozoa</taxon>
        <taxon>Nematoda</taxon>
        <taxon>Chromadorea</taxon>
        <taxon>Rhabditida</taxon>
        <taxon>Spirurina</taxon>
        <taxon>Ascaridomorpha</taxon>
        <taxon>Ascaridoidea</taxon>
        <taxon>Anisakidae</taxon>
        <taxon>Anisakis</taxon>
        <taxon>Anisakis simplex complex</taxon>
    </lineage>
</organism>
<keyword evidence="8" id="KW-0653">Protein transport</keyword>
<dbReference type="PANTHER" id="PTHR13923:SF11">
    <property type="entry name" value="SECRETORY 31, ISOFORM D"/>
    <property type="match status" value="1"/>
</dbReference>
<reference evidence="10 11" key="2">
    <citation type="submission" date="2018-11" db="EMBL/GenBank/DDBJ databases">
        <authorList>
            <consortium name="Pathogen Informatics"/>
        </authorList>
    </citation>
    <scope>NUCLEOTIDE SEQUENCE [LARGE SCALE GENOMIC DNA]</scope>
</reference>
<dbReference type="SUPFAM" id="SSF50978">
    <property type="entry name" value="WD40 repeat-like"/>
    <property type="match status" value="1"/>
</dbReference>
<feature type="region of interest" description="Disordered" evidence="9">
    <location>
        <begin position="865"/>
        <end position="963"/>
    </location>
</feature>